<sequence>MNNLKFKPTLTPIQMLRRGVFGGSYFGVEKLEGDTSYEVLFESFKDVDRELYLGVKYQTKKNKFKIKSGMPYVYWIKMNWMHKDDPYGWFEWYCKYYMGRRHEDDNRQIQRWMDFCGPNGRWRQRIYGMINSTGNWDISPRIQQSLLHWGYEVNENDFCTWREYNVYTEEEWCHYGGLPSPRAYE</sequence>
<evidence type="ECO:0000313" key="2">
    <source>
        <dbReference type="Proteomes" id="UP000595566"/>
    </source>
</evidence>
<reference evidence="1 2" key="1">
    <citation type="submission" date="2020-12" db="EMBL/GenBank/DDBJ databases">
        <title>Dynamics of Baltic Sea phages driven by environmental changes.</title>
        <authorList>
            <person name="Hoetzinger M."/>
            <person name="Nilsson E."/>
            <person name="Holmfeldt K."/>
        </authorList>
    </citation>
    <scope>NUCLEOTIDE SEQUENCE [LARGE SCALE GENOMIC DNA]</scope>
</reference>
<proteinExistence type="predicted"/>
<keyword evidence="2" id="KW-1185">Reference proteome</keyword>
<dbReference type="Proteomes" id="UP000595566">
    <property type="component" value="Segment"/>
</dbReference>
<gene>
    <name evidence="1" type="ORF">immuto26A_117</name>
</gene>
<name>A0A7T8ERE4_9CAUD</name>
<evidence type="ECO:0000313" key="1">
    <source>
        <dbReference type="EMBL" id="QQO91796.1"/>
    </source>
</evidence>
<dbReference type="PANTHER" id="PTHR37948:SF1">
    <property type="entry name" value="BLL5189 PROTEIN"/>
    <property type="match status" value="1"/>
</dbReference>
<dbReference type="EMBL" id="MW353175">
    <property type="protein sequence ID" value="QQO91796.1"/>
    <property type="molecule type" value="Genomic_DNA"/>
</dbReference>
<accession>A0A7T8ERE4</accession>
<dbReference type="PANTHER" id="PTHR37948">
    <property type="entry name" value="ZGC:113208"/>
    <property type="match status" value="1"/>
</dbReference>
<protein>
    <submittedName>
        <fullName evidence="1">Uncharacterized protein</fullName>
    </submittedName>
</protein>
<organism evidence="1 2">
    <name type="scientific">Flavobacterium phage vB_FspM_immuto_2-6A</name>
    <dbReference type="NCBI Taxonomy" id="2801477"/>
    <lineage>
        <taxon>Viruses</taxon>
        <taxon>Duplodnaviria</taxon>
        <taxon>Heunggongvirae</taxon>
        <taxon>Uroviricota</taxon>
        <taxon>Caudoviricetes</taxon>
        <taxon>Immutovirus</taxon>
        <taxon>Immutovirus immuto</taxon>
    </lineage>
</organism>